<accession>A0ABS6WFP8</accession>
<dbReference type="HAMAP" id="MF_01270">
    <property type="entry name" value="AnhMurNAc_kinase"/>
    <property type="match status" value="1"/>
</dbReference>
<dbReference type="RefSeq" id="WP_219058144.1">
    <property type="nucleotide sequence ID" value="NZ_JAHBBH010000006.1"/>
</dbReference>
<keyword evidence="1 2" id="KW-0808">Transferase</keyword>
<protein>
    <recommendedName>
        <fullName evidence="1">Anhydro-N-acetylmuramic acid kinase</fullName>
        <ecNumber evidence="1">2.7.1.170</ecNumber>
    </recommendedName>
    <alternativeName>
        <fullName evidence="1">AnhMurNAc kinase</fullName>
    </alternativeName>
</protein>
<dbReference type="Proteomes" id="UP000700815">
    <property type="component" value="Unassembled WGS sequence"/>
</dbReference>
<dbReference type="NCBIfam" id="NF007146">
    <property type="entry name" value="PRK09585.2-6"/>
    <property type="match status" value="1"/>
</dbReference>
<comment type="similarity">
    <text evidence="1">Belongs to the anhydro-N-acetylmuramic acid kinase family.</text>
</comment>
<evidence type="ECO:0000313" key="2">
    <source>
        <dbReference type="EMBL" id="MBW3092046.1"/>
    </source>
</evidence>
<comment type="pathway">
    <text evidence="1">Cell wall biogenesis; peptidoglycan recycling.</text>
</comment>
<organism evidence="2 3">
    <name type="scientific">Bifidobacterium miconis</name>
    <dbReference type="NCBI Taxonomy" id="2834435"/>
    <lineage>
        <taxon>Bacteria</taxon>
        <taxon>Bacillati</taxon>
        <taxon>Actinomycetota</taxon>
        <taxon>Actinomycetes</taxon>
        <taxon>Bifidobacteriales</taxon>
        <taxon>Bifidobacteriaceae</taxon>
        <taxon>Bifidobacterium</taxon>
    </lineage>
</organism>
<keyword evidence="1 2" id="KW-0418">Kinase</keyword>
<comment type="pathway">
    <text evidence="1">Amino-sugar metabolism; 1,6-anhydro-N-acetylmuramate degradation.</text>
</comment>
<evidence type="ECO:0000313" key="3">
    <source>
        <dbReference type="Proteomes" id="UP000700815"/>
    </source>
</evidence>
<reference evidence="2 3" key="1">
    <citation type="submission" date="2021-05" db="EMBL/GenBank/DDBJ databases">
        <title>Phylogenetic classification of ten novel species belonging to the genus Bifidobacterium comprising B. colchicus sp. nov., B. abeli sp. nov., B. bicoloris sp. nov., B. guerezis sp. nov., B. rosaliae sp. nov., B. santillanensis sp. nov., B. argentati sp. nov., B. amazzoni sp. nov., B. pluviali sp. nov., and B. pinnaculum sp. nov.</title>
        <authorList>
            <person name="Lugli G.A."/>
            <person name="Ruiz Garcia L."/>
            <person name="Margolles A."/>
            <person name="Ventura M."/>
        </authorList>
    </citation>
    <scope>NUCLEOTIDE SEQUENCE [LARGE SCALE GENOMIC DNA]</scope>
    <source>
        <strain evidence="2 3">82T10</strain>
    </source>
</reference>
<dbReference type="GO" id="GO:0016301">
    <property type="term" value="F:kinase activity"/>
    <property type="evidence" value="ECO:0007669"/>
    <property type="project" value="UniProtKB-KW"/>
</dbReference>
<dbReference type="EC" id="2.7.1.170" evidence="1"/>
<dbReference type="Pfam" id="PF03702">
    <property type="entry name" value="AnmK"/>
    <property type="match status" value="1"/>
</dbReference>
<dbReference type="InterPro" id="IPR005338">
    <property type="entry name" value="Anhydro_N_Ac-Mur_kinase"/>
</dbReference>
<comment type="caution">
    <text evidence="2">The sequence shown here is derived from an EMBL/GenBank/DDBJ whole genome shotgun (WGS) entry which is preliminary data.</text>
</comment>
<comment type="catalytic activity">
    <reaction evidence="1">
        <text>1,6-anhydro-N-acetyl-beta-muramate + ATP + H2O = N-acetyl-D-muramate 6-phosphate + ADP + H(+)</text>
        <dbReference type="Rhea" id="RHEA:24952"/>
        <dbReference type="ChEBI" id="CHEBI:15377"/>
        <dbReference type="ChEBI" id="CHEBI:15378"/>
        <dbReference type="ChEBI" id="CHEBI:30616"/>
        <dbReference type="ChEBI" id="CHEBI:58690"/>
        <dbReference type="ChEBI" id="CHEBI:58722"/>
        <dbReference type="ChEBI" id="CHEBI:456216"/>
        <dbReference type="EC" id="2.7.1.170"/>
    </reaction>
</comment>
<dbReference type="PANTHER" id="PTHR30605:SF0">
    <property type="entry name" value="ANHYDRO-N-ACETYLMURAMIC ACID KINASE"/>
    <property type="match status" value="1"/>
</dbReference>
<proteinExistence type="inferred from homology"/>
<sequence>MRILGMISGTSHDGVDMAAVDFRVDSANRLIASIDYVDSIPYPAPLRASLIGALPPAGIGFEQMCKLDTRIGRAFADAAVQALSSFRPSEPVDVICTHGQTVYHWVERKKAYGTLQIGQPAWLAEATGLPVISDVRTADVAAGGEGAPLVPLLDQVLLASRRESGLRCGALNLGGISNITICKPGADTQAWDIGPANALVDAVVTDSTHGAHTYDRDGELARHGHVDGELLDLLLHEPYYALLPPKSSGKELFNLGYVKTALAKLGRFVRLEDLIATLTELTAVTVADTVNTERLDYMIASGGGTHNPVMMDRIRELAPNTTIEPSDAIGIPGDAKEAIAFALIGWAAMHGLPANVPSCTGASGPRVLGRITPAPLGARNNRKGGLALVGGFPQITPLAHWPKSLRFVDASERAR</sequence>
<feature type="binding site" evidence="1">
    <location>
        <begin position="9"/>
        <end position="16"/>
    </location>
    <ligand>
        <name>ATP</name>
        <dbReference type="ChEBI" id="CHEBI:30616"/>
    </ligand>
</feature>
<evidence type="ECO:0000256" key="1">
    <source>
        <dbReference type="HAMAP-Rule" id="MF_01270"/>
    </source>
</evidence>
<keyword evidence="3" id="KW-1185">Reference proteome</keyword>
<name>A0ABS6WFP8_9BIFI</name>
<dbReference type="PANTHER" id="PTHR30605">
    <property type="entry name" value="ANHYDRO-N-ACETYLMURAMIC ACID KINASE"/>
    <property type="match status" value="1"/>
</dbReference>
<gene>
    <name evidence="1" type="primary">anmK</name>
    <name evidence="2" type="ORF">KIH79_03570</name>
</gene>
<keyword evidence="1" id="KW-0067">ATP-binding</keyword>
<dbReference type="EMBL" id="JAHBBH010000006">
    <property type="protein sequence ID" value="MBW3092046.1"/>
    <property type="molecule type" value="Genomic_DNA"/>
</dbReference>
<comment type="function">
    <text evidence="1">Catalyzes the specific phosphorylation of 1,6-anhydro-N-acetylmuramic acid (anhMurNAc) with the simultaneous cleavage of the 1,6-anhydro ring, generating MurNAc-6-P. Is required for the utilization of anhMurNAc either imported from the medium or derived from its own cell wall murein, and thus plays a role in cell wall recycling.</text>
</comment>
<keyword evidence="1" id="KW-0547">Nucleotide-binding</keyword>
<keyword evidence="1" id="KW-0119">Carbohydrate metabolism</keyword>